<dbReference type="GO" id="GO:0003824">
    <property type="term" value="F:catalytic activity"/>
    <property type="evidence" value="ECO:0007669"/>
    <property type="project" value="UniProtKB-ARBA"/>
</dbReference>
<keyword evidence="4" id="KW-0119">Carbohydrate metabolism</keyword>
<dbReference type="Gramene" id="QL04p025883:mrna">
    <property type="protein sequence ID" value="QL04p025883:mrna"/>
    <property type="gene ID" value="QL04p025883"/>
</dbReference>
<dbReference type="InterPro" id="IPR006439">
    <property type="entry name" value="HAD-SF_hydro_IA"/>
</dbReference>
<dbReference type="EMBL" id="LRBV02000004">
    <property type="status" value="NOT_ANNOTATED_CDS"/>
    <property type="molecule type" value="Genomic_DNA"/>
</dbReference>
<dbReference type="NCBIfam" id="TIGR01509">
    <property type="entry name" value="HAD-SF-IA-v3"/>
    <property type="match status" value="1"/>
</dbReference>
<dbReference type="SFLD" id="SFLDS00003">
    <property type="entry name" value="Haloacid_Dehalogenase"/>
    <property type="match status" value="1"/>
</dbReference>
<evidence type="ECO:0000256" key="4">
    <source>
        <dbReference type="ARBA" id="ARBA00023277"/>
    </source>
</evidence>
<dbReference type="Pfam" id="PF13419">
    <property type="entry name" value="HAD_2"/>
    <property type="match status" value="1"/>
</dbReference>
<evidence type="ECO:0008006" key="7">
    <source>
        <dbReference type="Google" id="ProtNLM"/>
    </source>
</evidence>
<protein>
    <recommendedName>
        <fullName evidence="7">Haloacid dehalogenase-like hydrolase domain-containing protein Sgpp</fullName>
    </recommendedName>
</protein>
<dbReference type="SFLD" id="SFLDG01135">
    <property type="entry name" value="C1.5.6:_HAD__Beta-PGM__Phospha"/>
    <property type="match status" value="1"/>
</dbReference>
<reference evidence="5" key="2">
    <citation type="submission" date="2021-01" db="UniProtKB">
        <authorList>
            <consortium name="EnsemblPlants"/>
        </authorList>
    </citation>
    <scope>IDENTIFICATION</scope>
</reference>
<dbReference type="PANTHER" id="PTHR46193">
    <property type="entry name" value="6-PHOSPHOGLUCONATE PHOSPHATASE"/>
    <property type="match status" value="1"/>
</dbReference>
<name>A0A7N2R2S6_QUELO</name>
<dbReference type="InterPro" id="IPR051600">
    <property type="entry name" value="Beta-PGM-like"/>
</dbReference>
<keyword evidence="6" id="KW-1185">Reference proteome</keyword>
<dbReference type="GO" id="GO:0046872">
    <property type="term" value="F:metal ion binding"/>
    <property type="evidence" value="ECO:0007669"/>
    <property type="project" value="UniProtKB-KW"/>
</dbReference>
<organism evidence="5 6">
    <name type="scientific">Quercus lobata</name>
    <name type="common">Valley oak</name>
    <dbReference type="NCBI Taxonomy" id="97700"/>
    <lineage>
        <taxon>Eukaryota</taxon>
        <taxon>Viridiplantae</taxon>
        <taxon>Streptophyta</taxon>
        <taxon>Embryophyta</taxon>
        <taxon>Tracheophyta</taxon>
        <taxon>Spermatophyta</taxon>
        <taxon>Magnoliopsida</taxon>
        <taxon>eudicotyledons</taxon>
        <taxon>Gunneridae</taxon>
        <taxon>Pentapetalae</taxon>
        <taxon>rosids</taxon>
        <taxon>fabids</taxon>
        <taxon>Fagales</taxon>
        <taxon>Fagaceae</taxon>
        <taxon>Quercus</taxon>
    </lineage>
</organism>
<dbReference type="Gene3D" id="3.40.50.1000">
    <property type="entry name" value="HAD superfamily/HAD-like"/>
    <property type="match status" value="1"/>
</dbReference>
<evidence type="ECO:0000313" key="5">
    <source>
        <dbReference type="EnsemblPlants" id="QL04p025883:mrna"/>
    </source>
</evidence>
<dbReference type="SFLD" id="SFLDG01129">
    <property type="entry name" value="C1.5:_HAD__Beta-PGM__Phosphata"/>
    <property type="match status" value="1"/>
</dbReference>
<dbReference type="OrthoDB" id="40579at2759"/>
<gene>
    <name evidence="5" type="primary">LOC115987909</name>
</gene>
<sequence length="305" mass="34146">MLMLSLSSLHLPHHHHLLFSDHLSHTHLHKTTTFYIPNRCDLPTISQLPRISSTTSSNSYPTSRSESSLAFLTPLQAILFDIDGTLCDSDPTHYNAFREMLQEIGFNGGVPITEEFFIKNISGKHNEELCGVLLPNWDIQRARKFMDDKEAFFRRLASEQLEPVKGLNKLCKWIEERGLKRAAVTNAERSNAELLISALGLSDFFEVVVLANDCERQKPFPDPYLRALQVLEVSPKHTFVFEDSVPGVKAGVAAGMPVVGMGLRNPEKSLADAGASFVINNFNDPKLWAALEKLENKEEITTVTT</sequence>
<reference evidence="5 6" key="1">
    <citation type="journal article" date="2016" name="G3 (Bethesda)">
        <title>First Draft Assembly and Annotation of the Genome of a California Endemic Oak Quercus lobata Nee (Fagaceae).</title>
        <authorList>
            <person name="Sork V.L."/>
            <person name="Fitz-Gibbon S.T."/>
            <person name="Puiu D."/>
            <person name="Crepeau M."/>
            <person name="Gugger P.F."/>
            <person name="Sherman R."/>
            <person name="Stevens K."/>
            <person name="Langley C.H."/>
            <person name="Pellegrini M."/>
            <person name="Salzberg S.L."/>
        </authorList>
    </citation>
    <scope>NUCLEOTIDE SEQUENCE [LARGE SCALE GENOMIC DNA]</scope>
    <source>
        <strain evidence="5 6">cv. SW786</strain>
    </source>
</reference>
<evidence type="ECO:0000313" key="6">
    <source>
        <dbReference type="Proteomes" id="UP000594261"/>
    </source>
</evidence>
<dbReference type="EnsemblPlants" id="QL04p025883:mrna">
    <property type="protein sequence ID" value="QL04p025883:mrna"/>
    <property type="gene ID" value="QL04p025883"/>
</dbReference>
<proteinExistence type="predicted"/>
<dbReference type="AlphaFoldDB" id="A0A7N2R2S6"/>
<dbReference type="Gene3D" id="1.10.150.240">
    <property type="entry name" value="Putative phosphatase, domain 2"/>
    <property type="match status" value="1"/>
</dbReference>
<accession>A0A7N2R2S6</accession>
<dbReference type="InterPro" id="IPR023198">
    <property type="entry name" value="PGP-like_dom2"/>
</dbReference>
<dbReference type="KEGG" id="qlo:115987909"/>
<dbReference type="GeneID" id="115987909"/>
<dbReference type="PANTHER" id="PTHR46193:SF18">
    <property type="entry name" value="HEXITOL PHOSPHATASE B"/>
    <property type="match status" value="1"/>
</dbReference>
<evidence type="ECO:0000256" key="1">
    <source>
        <dbReference type="ARBA" id="ARBA00001946"/>
    </source>
</evidence>
<dbReference type="RefSeq" id="XP_030967377.1">
    <property type="nucleotide sequence ID" value="XM_031111517.1"/>
</dbReference>
<dbReference type="OMA" id="HFRAHYE"/>
<dbReference type="SUPFAM" id="SSF56784">
    <property type="entry name" value="HAD-like"/>
    <property type="match status" value="1"/>
</dbReference>
<evidence type="ECO:0000256" key="3">
    <source>
        <dbReference type="ARBA" id="ARBA00022842"/>
    </source>
</evidence>
<dbReference type="InParanoid" id="A0A7N2R2S6"/>
<comment type="cofactor">
    <cofactor evidence="1">
        <name>Mg(2+)</name>
        <dbReference type="ChEBI" id="CHEBI:18420"/>
    </cofactor>
</comment>
<dbReference type="InterPro" id="IPR041492">
    <property type="entry name" value="HAD_2"/>
</dbReference>
<dbReference type="InterPro" id="IPR023214">
    <property type="entry name" value="HAD_sf"/>
</dbReference>
<dbReference type="InterPro" id="IPR036412">
    <property type="entry name" value="HAD-like_sf"/>
</dbReference>
<dbReference type="Proteomes" id="UP000594261">
    <property type="component" value="Chromosome 4"/>
</dbReference>
<keyword evidence="3" id="KW-0460">Magnesium</keyword>
<evidence type="ECO:0000256" key="2">
    <source>
        <dbReference type="ARBA" id="ARBA00022723"/>
    </source>
</evidence>
<keyword evidence="2" id="KW-0479">Metal-binding</keyword>
<dbReference type="CDD" id="cd07505">
    <property type="entry name" value="HAD_BPGM-like"/>
    <property type="match status" value="1"/>
</dbReference>